<gene>
    <name evidence="1" type="ORF">CR492_17175</name>
</gene>
<reference evidence="1 2" key="1">
    <citation type="submission" date="2017-10" db="EMBL/GenBank/DDBJ databases">
        <title>Genome announcement of Methylocella silvestris TVC from permafrost.</title>
        <authorList>
            <person name="Wang J."/>
            <person name="Geng K."/>
            <person name="Ul-Haque F."/>
            <person name="Crombie A.T."/>
            <person name="Street L.E."/>
            <person name="Wookey P.A."/>
            <person name="Murrell J.C."/>
            <person name="Pratscher J."/>
        </authorList>
    </citation>
    <scope>NUCLEOTIDE SEQUENCE [LARGE SCALE GENOMIC DNA]</scope>
    <source>
        <strain evidence="1 2">TVC</strain>
    </source>
</reference>
<sequence length="65" mass="7395">MGEPEATLAELQAWLMAESAMKASVGCLWQRPRRLGLTLNRVVARRRTRSRRCRQSARGMARQPA</sequence>
<accession>A0A2J7TD89</accession>
<name>A0A2J7TD89_METSI</name>
<organism evidence="1 2">
    <name type="scientific">Methylocella silvestris</name>
    <dbReference type="NCBI Taxonomy" id="199596"/>
    <lineage>
        <taxon>Bacteria</taxon>
        <taxon>Pseudomonadati</taxon>
        <taxon>Pseudomonadota</taxon>
        <taxon>Alphaproteobacteria</taxon>
        <taxon>Hyphomicrobiales</taxon>
        <taxon>Beijerinckiaceae</taxon>
        <taxon>Methylocella</taxon>
    </lineage>
</organism>
<evidence type="ECO:0000313" key="1">
    <source>
        <dbReference type="EMBL" id="PNG24732.1"/>
    </source>
</evidence>
<dbReference type="EMBL" id="PDZR01000025">
    <property type="protein sequence ID" value="PNG24732.1"/>
    <property type="molecule type" value="Genomic_DNA"/>
</dbReference>
<comment type="caution">
    <text evidence="1">The sequence shown here is derived from an EMBL/GenBank/DDBJ whole genome shotgun (WGS) entry which is preliminary data.</text>
</comment>
<protein>
    <submittedName>
        <fullName evidence="1">Uncharacterized protein</fullName>
    </submittedName>
</protein>
<dbReference type="Proteomes" id="UP000236286">
    <property type="component" value="Unassembled WGS sequence"/>
</dbReference>
<proteinExistence type="predicted"/>
<evidence type="ECO:0000313" key="2">
    <source>
        <dbReference type="Proteomes" id="UP000236286"/>
    </source>
</evidence>
<dbReference type="AlphaFoldDB" id="A0A2J7TD89"/>